<reference evidence="9 10" key="1">
    <citation type="submission" date="2019-03" db="EMBL/GenBank/DDBJ databases">
        <title>Draft genome sequences of novel Actinobacteria.</title>
        <authorList>
            <person name="Sahin N."/>
            <person name="Ay H."/>
            <person name="Saygin H."/>
        </authorList>
    </citation>
    <scope>NUCLEOTIDE SEQUENCE [LARGE SCALE GENOMIC DNA]</scope>
    <source>
        <strain evidence="9 10">5K138</strain>
    </source>
</reference>
<dbReference type="GO" id="GO:0055085">
    <property type="term" value="P:transmembrane transport"/>
    <property type="evidence" value="ECO:0007669"/>
    <property type="project" value="InterPro"/>
</dbReference>
<feature type="transmembrane region" description="Helical" evidence="7">
    <location>
        <begin position="125"/>
        <end position="150"/>
    </location>
</feature>
<comment type="caution">
    <text evidence="9">The sequence shown here is derived from an EMBL/GenBank/DDBJ whole genome shotgun (WGS) entry which is preliminary data.</text>
</comment>
<dbReference type="OrthoDB" id="9778910at2"/>
<evidence type="ECO:0000313" key="10">
    <source>
        <dbReference type="Proteomes" id="UP000294739"/>
    </source>
</evidence>
<feature type="domain" description="ABC transmembrane type-1" evidence="8">
    <location>
        <begin position="126"/>
        <end position="342"/>
    </location>
</feature>
<feature type="transmembrane region" description="Helical" evidence="7">
    <location>
        <begin position="319"/>
        <end position="345"/>
    </location>
</feature>
<dbReference type="EMBL" id="SMKZ01000003">
    <property type="protein sequence ID" value="TDE14305.1"/>
    <property type="molecule type" value="Genomic_DNA"/>
</dbReference>
<keyword evidence="6 7" id="KW-0472">Membrane</keyword>
<evidence type="ECO:0000256" key="3">
    <source>
        <dbReference type="ARBA" id="ARBA00022475"/>
    </source>
</evidence>
<sequence>MATRHREDASAADVTPTAYRGVSARYLWRRLGMFAFTVWLSATIMFAIPQLAPGDPVSAMVTRLTQQAGFVEGSAGMIEAWRERFGLDDPLLIQYAQYLKNMLTFDYGYSLSQFPVEVETMIADAIPWTIGLLTIATIISFIAGTVVGALMAWRRSPALLRLLLPLTLTFTAIPFFILGMLLIYLFVFGLEIFPVAGGYDSTAMPGFNVDFIASVIEHGTLPALSIVIGSMGFWALGMRGMMITIEGEDYLTLAQAKGLNPLRILFRYQIRNAILPQFTALMLSFGHIVGGTVLVEYIFGYPGTGSLLFRALSNSDFTVTQGIVFILILTTAAAVLVVDLIYPLLDPRITYERSST</sequence>
<dbReference type="PANTHER" id="PTHR43163">
    <property type="entry name" value="DIPEPTIDE TRANSPORT SYSTEM PERMEASE PROTEIN DPPB-RELATED"/>
    <property type="match status" value="1"/>
</dbReference>
<keyword evidence="3" id="KW-1003">Cell membrane</keyword>
<keyword evidence="10" id="KW-1185">Reference proteome</keyword>
<dbReference type="PANTHER" id="PTHR43163:SF6">
    <property type="entry name" value="DIPEPTIDE TRANSPORT SYSTEM PERMEASE PROTEIN DPPB-RELATED"/>
    <property type="match status" value="1"/>
</dbReference>
<evidence type="ECO:0000256" key="6">
    <source>
        <dbReference type="ARBA" id="ARBA00023136"/>
    </source>
</evidence>
<accession>A0A4R5DT47</accession>
<organism evidence="9 10">
    <name type="scientific">Jiangella asiatica</name>
    <dbReference type="NCBI Taxonomy" id="2530372"/>
    <lineage>
        <taxon>Bacteria</taxon>
        <taxon>Bacillati</taxon>
        <taxon>Actinomycetota</taxon>
        <taxon>Actinomycetes</taxon>
        <taxon>Jiangellales</taxon>
        <taxon>Jiangellaceae</taxon>
        <taxon>Jiangella</taxon>
    </lineage>
</organism>
<evidence type="ECO:0000313" key="9">
    <source>
        <dbReference type="EMBL" id="TDE14305.1"/>
    </source>
</evidence>
<feature type="transmembrane region" description="Helical" evidence="7">
    <location>
        <begin position="162"/>
        <end position="187"/>
    </location>
</feature>
<protein>
    <submittedName>
        <fullName evidence="9">ABC transporter permease</fullName>
    </submittedName>
</protein>
<evidence type="ECO:0000256" key="1">
    <source>
        <dbReference type="ARBA" id="ARBA00004651"/>
    </source>
</evidence>
<name>A0A4R5DT47_9ACTN</name>
<evidence type="ECO:0000259" key="8">
    <source>
        <dbReference type="PROSITE" id="PS50928"/>
    </source>
</evidence>
<dbReference type="InterPro" id="IPR035906">
    <property type="entry name" value="MetI-like_sf"/>
</dbReference>
<dbReference type="PROSITE" id="PS50928">
    <property type="entry name" value="ABC_TM1"/>
    <property type="match status" value="1"/>
</dbReference>
<keyword evidence="4 7" id="KW-0812">Transmembrane</keyword>
<evidence type="ECO:0000256" key="2">
    <source>
        <dbReference type="ARBA" id="ARBA00022448"/>
    </source>
</evidence>
<dbReference type="AlphaFoldDB" id="A0A4R5DT47"/>
<evidence type="ECO:0000256" key="5">
    <source>
        <dbReference type="ARBA" id="ARBA00022989"/>
    </source>
</evidence>
<keyword evidence="5 7" id="KW-1133">Transmembrane helix</keyword>
<dbReference type="InterPro" id="IPR000515">
    <property type="entry name" value="MetI-like"/>
</dbReference>
<dbReference type="Gene3D" id="1.10.3720.10">
    <property type="entry name" value="MetI-like"/>
    <property type="match status" value="1"/>
</dbReference>
<keyword evidence="2 7" id="KW-0813">Transport</keyword>
<dbReference type="Proteomes" id="UP000294739">
    <property type="component" value="Unassembled WGS sequence"/>
</dbReference>
<dbReference type="SUPFAM" id="SSF161098">
    <property type="entry name" value="MetI-like"/>
    <property type="match status" value="1"/>
</dbReference>
<feature type="transmembrane region" description="Helical" evidence="7">
    <location>
        <begin position="211"/>
        <end position="236"/>
    </location>
</feature>
<comment type="similarity">
    <text evidence="7">Belongs to the binding-protein-dependent transport system permease family.</text>
</comment>
<feature type="transmembrane region" description="Helical" evidence="7">
    <location>
        <begin position="31"/>
        <end position="52"/>
    </location>
</feature>
<feature type="transmembrane region" description="Helical" evidence="7">
    <location>
        <begin position="273"/>
        <end position="299"/>
    </location>
</feature>
<dbReference type="GO" id="GO:0005886">
    <property type="term" value="C:plasma membrane"/>
    <property type="evidence" value="ECO:0007669"/>
    <property type="project" value="UniProtKB-SubCell"/>
</dbReference>
<evidence type="ECO:0000256" key="4">
    <source>
        <dbReference type="ARBA" id="ARBA00022692"/>
    </source>
</evidence>
<evidence type="ECO:0000256" key="7">
    <source>
        <dbReference type="RuleBase" id="RU363032"/>
    </source>
</evidence>
<proteinExistence type="inferred from homology"/>
<dbReference type="Pfam" id="PF00528">
    <property type="entry name" value="BPD_transp_1"/>
    <property type="match status" value="1"/>
</dbReference>
<gene>
    <name evidence="9" type="ORF">E1269_03880</name>
</gene>
<comment type="subcellular location">
    <subcellularLocation>
        <location evidence="1 7">Cell membrane</location>
        <topology evidence="1 7">Multi-pass membrane protein</topology>
    </subcellularLocation>
</comment>
<dbReference type="InParanoid" id="A0A4R5DT47"/>